<keyword evidence="6" id="KW-0143">Chaperone</keyword>
<dbReference type="Gene3D" id="3.30.70.100">
    <property type="match status" value="1"/>
</dbReference>
<reference evidence="9 14" key="2">
    <citation type="submission" date="2015-09" db="EMBL/GenBank/DDBJ databases">
        <title>Spore heat resistance.</title>
        <authorList>
            <person name="Boekhorst J."/>
            <person name="Berendsen E.M."/>
            <person name="Wells-Bennik M.H."/>
            <person name="Kuipers O.P."/>
        </authorList>
    </citation>
    <scope>NUCLEOTIDE SEQUENCE [LARGE SCALE GENOMIC DNA]</scope>
    <source>
        <strain evidence="9 14">B4122</strain>
    </source>
</reference>
<dbReference type="SUPFAM" id="SSF55008">
    <property type="entry name" value="HMA, heavy metal-associated domain"/>
    <property type="match status" value="1"/>
</dbReference>
<evidence type="ECO:0000256" key="4">
    <source>
        <dbReference type="ARBA" id="ARBA00022723"/>
    </source>
</evidence>
<evidence type="ECO:0000256" key="1">
    <source>
        <dbReference type="ARBA" id="ARBA00004496"/>
    </source>
</evidence>
<reference evidence="11" key="4">
    <citation type="submission" date="2023-03" db="EMBL/GenBank/DDBJ databases">
        <title>Complete genome sequences of 52 Bacillus and Priestia strains isolated from West-African fermentations and 26 reference strains from the DSMZ collection.</title>
        <authorList>
            <person name="Wiedenbein E.S."/>
            <person name="Canoy T.S."/>
            <person name="Hui Y."/>
            <person name="Parkouda C."/>
            <person name="Dawende C."/>
            <person name="Ametefe E."/>
            <person name="Jespersen L."/>
            <person name="Nielsen D.S."/>
        </authorList>
    </citation>
    <scope>NUCLEOTIDE SEQUENCE</scope>
    <source>
        <strain evidence="11">PRO56</strain>
    </source>
</reference>
<comment type="subcellular location">
    <subcellularLocation>
        <location evidence="1">Cytoplasm</location>
    </subcellularLocation>
</comment>
<dbReference type="GO" id="GO:0005737">
    <property type="term" value="C:cytoplasm"/>
    <property type="evidence" value="ECO:0007669"/>
    <property type="project" value="UniProtKB-SubCell"/>
</dbReference>
<dbReference type="Pfam" id="PF00403">
    <property type="entry name" value="HMA"/>
    <property type="match status" value="1"/>
</dbReference>
<dbReference type="PATRIC" id="fig|1423.134.peg.1981"/>
<evidence type="ECO:0000313" key="8">
    <source>
        <dbReference type="EMBL" id="KIU05609.1"/>
    </source>
</evidence>
<dbReference type="AlphaFoldDB" id="A0A0C3JNF4"/>
<gene>
    <name evidence="10" type="primary">copZ</name>
    <name evidence="9" type="ORF">B4122_3091</name>
    <name evidence="10" type="ORF">J5227_04750</name>
    <name evidence="11" type="ORF">P5633_07095</name>
    <name evidence="12" type="ORF">QL281_08220</name>
    <name evidence="8" type="ORF">SC09_contig4orf00456</name>
</gene>
<dbReference type="NCBIfam" id="TIGR00003">
    <property type="entry name" value="copper ion binding protein"/>
    <property type="match status" value="1"/>
</dbReference>
<dbReference type="PANTHER" id="PTHR46594:SF4">
    <property type="entry name" value="P-TYPE CATION-TRANSPORTING ATPASE"/>
    <property type="match status" value="1"/>
</dbReference>
<sequence>MEQKTLQVEGMSCQHCVKAVETSVGELDGVSAVHVNLEAGKVDVSFDADKVSVKDIADAIEDQGYDVAE</sequence>
<keyword evidence="5" id="KW-0186">Copper</keyword>
<dbReference type="EMBL" id="CP120576">
    <property type="protein sequence ID" value="WEY85902.1"/>
    <property type="molecule type" value="Genomic_DNA"/>
</dbReference>
<name>A0A0C3JNF4_BACIU</name>
<dbReference type="PROSITE" id="PS01047">
    <property type="entry name" value="HMA_1"/>
    <property type="match status" value="1"/>
</dbReference>
<dbReference type="PANTHER" id="PTHR46594">
    <property type="entry name" value="P-TYPE CATION-TRANSPORTING ATPASE"/>
    <property type="match status" value="1"/>
</dbReference>
<reference evidence="10" key="3">
    <citation type="submission" date="2021-03" db="EMBL/GenBank/DDBJ databases">
        <title>Isolation of Bacillus subtilis from fermented food sample.</title>
        <authorList>
            <person name="Lakshmanan V."/>
            <person name="Athira K."/>
            <person name="Rajagopal K."/>
        </authorList>
    </citation>
    <scope>NUCLEOTIDE SEQUENCE</scope>
    <source>
        <strain evidence="10">S1</strain>
    </source>
</reference>
<dbReference type="STRING" id="483913.AN935_16870"/>
<reference evidence="12" key="5">
    <citation type="submission" date="2023-05" db="EMBL/GenBank/DDBJ databases">
        <title>Complete genome sequence of Bacillus subtilis SRCM117797 isolated from Soybean paste.</title>
        <authorList>
            <person name="Abraha H.B."/>
            <person name="Kim K.-P."/>
            <person name="Ryu M.-S."/>
            <person name="Jeong D.-Y."/>
        </authorList>
    </citation>
    <scope>NUCLEOTIDE SEQUENCE</scope>
    <source>
        <strain evidence="12">SRCM117797</strain>
    </source>
</reference>
<accession>A0A0C3JNF4</accession>
<dbReference type="FunFam" id="3.30.70.100:FF:000005">
    <property type="entry name" value="Copper-exporting P-type ATPase A"/>
    <property type="match status" value="1"/>
</dbReference>
<evidence type="ECO:0000259" key="7">
    <source>
        <dbReference type="PROSITE" id="PS50846"/>
    </source>
</evidence>
<evidence type="ECO:0000313" key="9">
    <source>
        <dbReference type="EMBL" id="KZD90170.1"/>
    </source>
</evidence>
<dbReference type="Proteomes" id="UP001229422">
    <property type="component" value="Chromosome"/>
</dbReference>
<dbReference type="Proteomes" id="UP000665181">
    <property type="component" value="Unassembled WGS sequence"/>
</dbReference>
<dbReference type="InterPro" id="IPR049740">
    <property type="entry name" value="CopZ"/>
</dbReference>
<dbReference type="GO" id="GO:0005507">
    <property type="term" value="F:copper ion binding"/>
    <property type="evidence" value="ECO:0007669"/>
    <property type="project" value="InterPro"/>
</dbReference>
<dbReference type="PRINTS" id="PR00944">
    <property type="entry name" value="CUEXPORT"/>
</dbReference>
<evidence type="ECO:0000313" key="14">
    <source>
        <dbReference type="Proteomes" id="UP000076442"/>
    </source>
</evidence>
<dbReference type="InterPro" id="IPR017969">
    <property type="entry name" value="Heavy-metal-associated_CS"/>
</dbReference>
<evidence type="ECO:0000256" key="3">
    <source>
        <dbReference type="ARBA" id="ARBA00022490"/>
    </source>
</evidence>
<evidence type="ECO:0000256" key="6">
    <source>
        <dbReference type="ARBA" id="ARBA00023186"/>
    </source>
</evidence>
<dbReference type="EMBL" id="JXBC01000013">
    <property type="protein sequence ID" value="KIU05609.1"/>
    <property type="molecule type" value="Genomic_DNA"/>
</dbReference>
<evidence type="ECO:0000313" key="13">
    <source>
        <dbReference type="Proteomes" id="UP000032247"/>
    </source>
</evidence>
<dbReference type="Proteomes" id="UP001214898">
    <property type="component" value="Chromosome"/>
</dbReference>
<dbReference type="EMBL" id="JAGFPW010000002">
    <property type="protein sequence ID" value="MBO3793643.1"/>
    <property type="molecule type" value="Genomic_DNA"/>
</dbReference>
<evidence type="ECO:0000256" key="2">
    <source>
        <dbReference type="ARBA" id="ARBA00015313"/>
    </source>
</evidence>
<evidence type="ECO:0000313" key="11">
    <source>
        <dbReference type="EMBL" id="WEY85902.1"/>
    </source>
</evidence>
<dbReference type="EMBL" id="LJZV01000016">
    <property type="protein sequence ID" value="KZD90170.1"/>
    <property type="molecule type" value="Genomic_DNA"/>
</dbReference>
<dbReference type="NCBIfam" id="NF033795">
    <property type="entry name" value="chaper_CopZ_Bs"/>
    <property type="match status" value="1"/>
</dbReference>
<dbReference type="InterPro" id="IPR036163">
    <property type="entry name" value="HMA_dom_sf"/>
</dbReference>
<dbReference type="Proteomes" id="UP000032247">
    <property type="component" value="Unassembled WGS sequence"/>
</dbReference>
<dbReference type="InterPro" id="IPR006122">
    <property type="entry name" value="HMA_Cu_ion-bd"/>
</dbReference>
<proteinExistence type="predicted"/>
<dbReference type="Proteomes" id="UP000076442">
    <property type="component" value="Unassembled WGS sequence"/>
</dbReference>
<dbReference type="InterPro" id="IPR006121">
    <property type="entry name" value="HMA_dom"/>
</dbReference>
<evidence type="ECO:0000313" key="12">
    <source>
        <dbReference type="EMBL" id="WHM23004.1"/>
    </source>
</evidence>
<evidence type="ECO:0000256" key="5">
    <source>
        <dbReference type="ARBA" id="ARBA00023008"/>
    </source>
</evidence>
<keyword evidence="4" id="KW-0479">Metal-binding</keyword>
<dbReference type="RefSeq" id="WP_003228406.1">
    <property type="nucleotide sequence ID" value="NZ_BAABSX010000011.1"/>
</dbReference>
<dbReference type="PROSITE" id="PS50846">
    <property type="entry name" value="HMA_2"/>
    <property type="match status" value="1"/>
</dbReference>
<feature type="domain" description="HMA" evidence="7">
    <location>
        <begin position="2"/>
        <end position="68"/>
    </location>
</feature>
<evidence type="ECO:0000313" key="10">
    <source>
        <dbReference type="EMBL" id="MBO3793643.1"/>
    </source>
</evidence>
<reference evidence="8 13" key="1">
    <citation type="submission" date="2014-12" db="EMBL/GenBank/DDBJ databases">
        <title>Comparative genome analysis of Bacillus coagulans HM-08, Clostridium butyricum HM-68, Bacillus subtilis HM-66 and Bacillus licheniformis BL-09.</title>
        <authorList>
            <person name="Zhang H."/>
        </authorList>
    </citation>
    <scope>NUCLEOTIDE SEQUENCE [LARGE SCALE GENOMIC DNA]</scope>
    <source>
        <strain evidence="8 13">HM-66</strain>
    </source>
</reference>
<dbReference type="CDD" id="cd00371">
    <property type="entry name" value="HMA"/>
    <property type="match status" value="1"/>
</dbReference>
<dbReference type="EMBL" id="CP125292">
    <property type="protein sequence ID" value="WHM23004.1"/>
    <property type="molecule type" value="Genomic_DNA"/>
</dbReference>
<protein>
    <recommendedName>
        <fullName evidence="2">Copper chaperone CopZ</fullName>
    </recommendedName>
</protein>
<dbReference type="InterPro" id="IPR000428">
    <property type="entry name" value="Cu-bd"/>
</dbReference>
<dbReference type="GO" id="GO:0006825">
    <property type="term" value="P:copper ion transport"/>
    <property type="evidence" value="ECO:0007669"/>
    <property type="project" value="InterPro"/>
</dbReference>
<keyword evidence="3" id="KW-0963">Cytoplasm</keyword>
<organism evidence="8 13">
    <name type="scientific">Bacillus subtilis</name>
    <dbReference type="NCBI Taxonomy" id="1423"/>
    <lineage>
        <taxon>Bacteria</taxon>
        <taxon>Bacillati</taxon>
        <taxon>Bacillota</taxon>
        <taxon>Bacilli</taxon>
        <taxon>Bacillales</taxon>
        <taxon>Bacillaceae</taxon>
        <taxon>Bacillus</taxon>
    </lineage>
</organism>